<name>A0ABN7WG31_GIGMA</name>
<protein>
    <submittedName>
        <fullName evidence="1">17795_t:CDS:1</fullName>
    </submittedName>
</protein>
<keyword evidence="2" id="KW-1185">Reference proteome</keyword>
<dbReference type="EMBL" id="CAJVQB010042793">
    <property type="protein sequence ID" value="CAG8830682.1"/>
    <property type="molecule type" value="Genomic_DNA"/>
</dbReference>
<proteinExistence type="predicted"/>
<feature type="non-terminal residue" evidence="1">
    <location>
        <position position="1"/>
    </location>
</feature>
<dbReference type="Proteomes" id="UP000789901">
    <property type="component" value="Unassembled WGS sequence"/>
</dbReference>
<gene>
    <name evidence="1" type="ORF">GMARGA_LOCUS30411</name>
</gene>
<sequence length="148" mass="17493">DELNSEQEVNEEVSYRFLENNYNARKITLRAIIDEVGSENIKEIWKVSDLCSKKTSYTLSSYSFHISMVPLRWYKDSYQENQLYKDEAIIFNYKKGIVDKEYYRVIGSIQRQSTVPRILTTKKILQKRTHYSKIWGLAHEATLLAVDI</sequence>
<comment type="caution">
    <text evidence="1">The sequence shown here is derived from an EMBL/GenBank/DDBJ whole genome shotgun (WGS) entry which is preliminary data.</text>
</comment>
<evidence type="ECO:0000313" key="1">
    <source>
        <dbReference type="EMBL" id="CAG8830682.1"/>
    </source>
</evidence>
<reference evidence="1 2" key="1">
    <citation type="submission" date="2021-06" db="EMBL/GenBank/DDBJ databases">
        <authorList>
            <person name="Kallberg Y."/>
            <person name="Tangrot J."/>
            <person name="Rosling A."/>
        </authorList>
    </citation>
    <scope>NUCLEOTIDE SEQUENCE [LARGE SCALE GENOMIC DNA]</scope>
    <source>
        <strain evidence="1 2">120-4 pot B 10/14</strain>
    </source>
</reference>
<feature type="non-terminal residue" evidence="1">
    <location>
        <position position="148"/>
    </location>
</feature>
<organism evidence="1 2">
    <name type="scientific">Gigaspora margarita</name>
    <dbReference type="NCBI Taxonomy" id="4874"/>
    <lineage>
        <taxon>Eukaryota</taxon>
        <taxon>Fungi</taxon>
        <taxon>Fungi incertae sedis</taxon>
        <taxon>Mucoromycota</taxon>
        <taxon>Glomeromycotina</taxon>
        <taxon>Glomeromycetes</taxon>
        <taxon>Diversisporales</taxon>
        <taxon>Gigasporaceae</taxon>
        <taxon>Gigaspora</taxon>
    </lineage>
</organism>
<evidence type="ECO:0000313" key="2">
    <source>
        <dbReference type="Proteomes" id="UP000789901"/>
    </source>
</evidence>
<accession>A0ABN7WG31</accession>